<dbReference type="GO" id="GO:0005829">
    <property type="term" value="C:cytosol"/>
    <property type="evidence" value="ECO:0007669"/>
    <property type="project" value="TreeGrafter"/>
</dbReference>
<keyword evidence="7" id="KW-0460">Magnesium</keyword>
<dbReference type="InterPro" id="IPR018948">
    <property type="entry name" value="GTP-bd_TrmE_N"/>
</dbReference>
<feature type="binding site" evidence="7">
    <location>
        <begin position="266"/>
        <end position="269"/>
    </location>
    <ligand>
        <name>GTP</name>
        <dbReference type="ChEBI" id="CHEBI:37565"/>
    </ligand>
</feature>
<dbReference type="SUPFAM" id="SSF52540">
    <property type="entry name" value="P-loop containing nucleoside triphosphate hydrolases"/>
    <property type="match status" value="1"/>
</dbReference>
<dbReference type="SUPFAM" id="SSF116878">
    <property type="entry name" value="TrmE connector domain"/>
    <property type="match status" value="1"/>
</dbReference>
<dbReference type="InterPro" id="IPR031168">
    <property type="entry name" value="G_TrmE"/>
</dbReference>
<comment type="similarity">
    <text evidence="1 7">Belongs to the TRAFAC class TrmE-Era-EngA-EngB-Septin-like GTPase superfamily. TrmE GTPase family.</text>
</comment>
<keyword evidence="2 7" id="KW-0819">tRNA processing</keyword>
<dbReference type="InterPro" id="IPR025867">
    <property type="entry name" value="MnmE_helical"/>
</dbReference>
<organism evidence="9 10">
    <name type="scientific">Glacieibacterium frigidum</name>
    <dbReference type="NCBI Taxonomy" id="2593303"/>
    <lineage>
        <taxon>Bacteria</taxon>
        <taxon>Pseudomonadati</taxon>
        <taxon>Pseudomonadota</taxon>
        <taxon>Alphaproteobacteria</taxon>
        <taxon>Sphingomonadales</taxon>
        <taxon>Sphingosinicellaceae</taxon>
        <taxon>Glacieibacterium</taxon>
    </lineage>
</organism>
<comment type="cofactor">
    <cofactor evidence="7">
        <name>K(+)</name>
        <dbReference type="ChEBI" id="CHEBI:29103"/>
    </cofactor>
    <text evidence="7">Binds 1 potassium ion per subunit.</text>
</comment>
<dbReference type="InterPro" id="IPR005225">
    <property type="entry name" value="Small_GTP-bd"/>
</dbReference>
<evidence type="ECO:0000256" key="7">
    <source>
        <dbReference type="HAMAP-Rule" id="MF_00379"/>
    </source>
</evidence>
<dbReference type="GO" id="GO:0030488">
    <property type="term" value="P:tRNA methylation"/>
    <property type="evidence" value="ECO:0007669"/>
    <property type="project" value="TreeGrafter"/>
</dbReference>
<dbReference type="Pfam" id="PF12631">
    <property type="entry name" value="MnmE_helical"/>
    <property type="match status" value="1"/>
</dbReference>
<comment type="caution">
    <text evidence="7">Lacks conserved residue(s) required for the propagation of feature annotation.</text>
</comment>
<evidence type="ECO:0000313" key="9">
    <source>
        <dbReference type="EMBL" id="TRW15057.1"/>
    </source>
</evidence>
<comment type="caution">
    <text evidence="9">The sequence shown here is derived from an EMBL/GenBank/DDBJ whole genome shotgun (WGS) entry which is preliminary data.</text>
</comment>
<evidence type="ECO:0000259" key="8">
    <source>
        <dbReference type="PROSITE" id="PS51709"/>
    </source>
</evidence>
<dbReference type="EC" id="3.6.-.-" evidence="7"/>
<feature type="binding site" evidence="7">
    <location>
        <begin position="222"/>
        <end position="227"/>
    </location>
    <ligand>
        <name>GTP</name>
        <dbReference type="ChEBI" id="CHEBI:37565"/>
    </ligand>
</feature>
<keyword evidence="5 7" id="KW-0630">Potassium</keyword>
<keyword evidence="4 7" id="KW-0378">Hydrolase</keyword>
<comment type="subunit">
    <text evidence="7">Homodimer. Heterotetramer of two MnmE and two MnmG subunits.</text>
</comment>
<evidence type="ECO:0000256" key="2">
    <source>
        <dbReference type="ARBA" id="ARBA00022694"/>
    </source>
</evidence>
<proteinExistence type="inferred from homology"/>
<dbReference type="InterPro" id="IPR004520">
    <property type="entry name" value="GTPase_MnmE"/>
</dbReference>
<dbReference type="AlphaFoldDB" id="A0A552UA13"/>
<dbReference type="FunFam" id="3.30.1360.120:FF:000007">
    <property type="entry name" value="tRNA modification GTPase GTPBP3, mitochondrial"/>
    <property type="match status" value="1"/>
</dbReference>
<name>A0A552UA13_9SPHN</name>
<dbReference type="InterPro" id="IPR027266">
    <property type="entry name" value="TrmE/GcvT-like"/>
</dbReference>
<gene>
    <name evidence="7 9" type="primary">mnmE</name>
    <name evidence="7" type="synonym">trmE</name>
    <name evidence="9" type="ORF">FMM06_15515</name>
</gene>
<feature type="domain" description="TrmE-type G" evidence="8">
    <location>
        <begin position="212"/>
        <end position="345"/>
    </location>
</feature>
<evidence type="ECO:0000256" key="1">
    <source>
        <dbReference type="ARBA" id="ARBA00011043"/>
    </source>
</evidence>
<dbReference type="NCBIfam" id="NF003661">
    <property type="entry name" value="PRK05291.1-3"/>
    <property type="match status" value="1"/>
</dbReference>
<keyword evidence="7" id="KW-0963">Cytoplasm</keyword>
<dbReference type="EMBL" id="VJWA01000002">
    <property type="protein sequence ID" value="TRW15057.1"/>
    <property type="molecule type" value="Genomic_DNA"/>
</dbReference>
<evidence type="ECO:0000256" key="5">
    <source>
        <dbReference type="ARBA" id="ARBA00022958"/>
    </source>
</evidence>
<feature type="binding site" evidence="7">
    <location>
        <position position="419"/>
    </location>
    <ligand>
        <name>(6S)-5-formyl-5,6,7,8-tetrahydrofolate</name>
        <dbReference type="ChEBI" id="CHEBI:57457"/>
    </ligand>
</feature>
<dbReference type="Pfam" id="PF10396">
    <property type="entry name" value="TrmE_N"/>
    <property type="match status" value="1"/>
</dbReference>
<evidence type="ECO:0000256" key="4">
    <source>
        <dbReference type="ARBA" id="ARBA00022801"/>
    </source>
</evidence>
<keyword evidence="3 7" id="KW-0547">Nucleotide-binding</keyword>
<dbReference type="Proteomes" id="UP000317894">
    <property type="component" value="Unassembled WGS sequence"/>
</dbReference>
<dbReference type="OrthoDB" id="9805918at2"/>
<comment type="function">
    <text evidence="7">Exhibits a very high intrinsic GTPase hydrolysis rate. Involved in the addition of a carboxymethylaminomethyl (cmnm) group at the wobble position (U34) of certain tRNAs, forming tRNA-cmnm(5)s(2)U34.</text>
</comment>
<evidence type="ECO:0000256" key="6">
    <source>
        <dbReference type="ARBA" id="ARBA00023134"/>
    </source>
</evidence>
<dbReference type="GO" id="GO:0003924">
    <property type="term" value="F:GTPase activity"/>
    <property type="evidence" value="ECO:0007669"/>
    <property type="project" value="UniProtKB-UniRule"/>
</dbReference>
<dbReference type="InterPro" id="IPR027417">
    <property type="entry name" value="P-loop_NTPase"/>
</dbReference>
<dbReference type="NCBIfam" id="TIGR00231">
    <property type="entry name" value="small_GTP"/>
    <property type="match status" value="1"/>
</dbReference>
<dbReference type="Gene3D" id="3.30.1360.120">
    <property type="entry name" value="Probable tRNA modification gtpase trme, domain 1"/>
    <property type="match status" value="1"/>
</dbReference>
<feature type="binding site" evidence="7">
    <location>
        <position position="247"/>
    </location>
    <ligand>
        <name>Mg(2+)</name>
        <dbReference type="ChEBI" id="CHEBI:18420"/>
    </ligand>
</feature>
<dbReference type="PANTHER" id="PTHR42714">
    <property type="entry name" value="TRNA MODIFICATION GTPASE GTPBP3"/>
    <property type="match status" value="1"/>
</dbReference>
<reference evidence="9 10" key="1">
    <citation type="submission" date="2019-07" db="EMBL/GenBank/DDBJ databases">
        <title>Novel species isolated from glacier.</title>
        <authorList>
            <person name="Liu Q."/>
            <person name="Xin Y.-H."/>
        </authorList>
    </citation>
    <scope>NUCLEOTIDE SEQUENCE [LARGE SCALE GENOMIC DNA]</scope>
    <source>
        <strain evidence="9 10">LB1R16</strain>
    </source>
</reference>
<dbReference type="Pfam" id="PF01926">
    <property type="entry name" value="MMR_HSR1"/>
    <property type="match status" value="1"/>
</dbReference>
<feature type="binding site" evidence="7">
    <location>
        <position position="246"/>
    </location>
    <ligand>
        <name>K(+)</name>
        <dbReference type="ChEBI" id="CHEBI:29103"/>
    </ligand>
</feature>
<feature type="binding site" evidence="7">
    <location>
        <begin position="241"/>
        <end position="247"/>
    </location>
    <ligand>
        <name>GTP</name>
        <dbReference type="ChEBI" id="CHEBI:37565"/>
    </ligand>
</feature>
<keyword evidence="7" id="KW-0479">Metal-binding</keyword>
<dbReference type="CDD" id="cd14858">
    <property type="entry name" value="TrmE_N"/>
    <property type="match status" value="1"/>
</dbReference>
<dbReference type="HAMAP" id="MF_00379">
    <property type="entry name" value="GTPase_MnmE"/>
    <property type="match status" value="1"/>
</dbReference>
<keyword evidence="6 7" id="KW-0342">GTP-binding</keyword>
<dbReference type="CDD" id="cd04164">
    <property type="entry name" value="trmE"/>
    <property type="match status" value="1"/>
</dbReference>
<evidence type="ECO:0000256" key="3">
    <source>
        <dbReference type="ARBA" id="ARBA00022741"/>
    </source>
</evidence>
<sequence>MTETIHALSSGALPAGIAVVRVSGPGAFAALRRLTPKPVEPRRATLRTLAKDGVVIDTALVLAFPAPASATGEDVAEFHLHGGIAVVAALFAALERAGSRLARAGEFTRRAFDTGRLDLTQVEGLADLIAAETEAQRRAALDQAGGALRRRVEDWRDRLVVLLADTEAELDFADEGDVVARVGAGDDAVATLIAELDAELRAAGRARALRNGLTVVVSGPPNVGKSSLINALAGRDVALVSPVPGTTRDAIEVRLDLGGVLVTLVDTAGLRDTDDAIEAAGIARARERIADADLVLALHCDGAPGDGVPVRTKRDLGRAGYSLAVSAVTGEGIAELEEWLRDWATSVASPGASALLSQTRTRDACARARTELADAAQQIDPVLRAEALRLALRALGEITGSVNVETVLDAVFARFCIGK</sequence>
<dbReference type="InterPro" id="IPR006073">
    <property type="entry name" value="GTP-bd"/>
</dbReference>
<dbReference type="PANTHER" id="PTHR42714:SF2">
    <property type="entry name" value="TRNA MODIFICATION GTPASE GTPBP3, MITOCHONDRIAL"/>
    <property type="match status" value="1"/>
</dbReference>
<dbReference type="InterPro" id="IPR027368">
    <property type="entry name" value="MnmE_dom2"/>
</dbReference>
<protein>
    <recommendedName>
        <fullName evidence="7">tRNA modification GTPase MnmE</fullName>
        <ecNumber evidence="7">3.6.-.-</ecNumber>
    </recommendedName>
</protein>
<feature type="binding site" evidence="7">
    <location>
        <position position="21"/>
    </location>
    <ligand>
        <name>(6S)-5-formyl-5,6,7,8-tetrahydrofolate</name>
        <dbReference type="ChEBI" id="CHEBI:57457"/>
    </ligand>
</feature>
<dbReference type="GO" id="GO:0046872">
    <property type="term" value="F:metal ion binding"/>
    <property type="evidence" value="ECO:0007669"/>
    <property type="project" value="UniProtKB-KW"/>
</dbReference>
<accession>A0A552UA13</accession>
<feature type="binding site" evidence="7">
    <location>
        <position position="222"/>
    </location>
    <ligand>
        <name>K(+)</name>
        <dbReference type="ChEBI" id="CHEBI:29103"/>
    </ligand>
</feature>
<keyword evidence="10" id="KW-1185">Reference proteome</keyword>
<dbReference type="RefSeq" id="WP_144335226.1">
    <property type="nucleotide sequence ID" value="NZ_VJWA01000002.1"/>
</dbReference>
<comment type="subcellular location">
    <subcellularLocation>
        <location evidence="7">Cytoplasm</location>
    </subcellularLocation>
</comment>
<evidence type="ECO:0000313" key="10">
    <source>
        <dbReference type="Proteomes" id="UP000317894"/>
    </source>
</evidence>
<feature type="binding site" evidence="7">
    <location>
        <position position="116"/>
    </location>
    <ligand>
        <name>(6S)-5-formyl-5,6,7,8-tetrahydrofolate</name>
        <dbReference type="ChEBI" id="CHEBI:57457"/>
    </ligand>
</feature>
<dbReference type="GO" id="GO:0005525">
    <property type="term" value="F:GTP binding"/>
    <property type="evidence" value="ECO:0007669"/>
    <property type="project" value="UniProtKB-UniRule"/>
</dbReference>
<dbReference type="Gene3D" id="3.40.50.300">
    <property type="entry name" value="P-loop containing nucleotide triphosphate hydrolases"/>
    <property type="match status" value="1"/>
</dbReference>
<feature type="binding site" evidence="7">
    <location>
        <position position="226"/>
    </location>
    <ligand>
        <name>Mg(2+)</name>
        <dbReference type="ChEBI" id="CHEBI:18420"/>
    </ligand>
</feature>
<feature type="binding site" evidence="7">
    <location>
        <position position="77"/>
    </location>
    <ligand>
        <name>(6S)-5-formyl-5,6,7,8-tetrahydrofolate</name>
        <dbReference type="ChEBI" id="CHEBI:57457"/>
    </ligand>
</feature>
<feature type="binding site" evidence="7">
    <location>
        <position position="241"/>
    </location>
    <ligand>
        <name>K(+)</name>
        <dbReference type="ChEBI" id="CHEBI:29103"/>
    </ligand>
</feature>
<dbReference type="PROSITE" id="PS51709">
    <property type="entry name" value="G_TRME"/>
    <property type="match status" value="1"/>
</dbReference>
<dbReference type="GO" id="GO:0002098">
    <property type="term" value="P:tRNA wobble uridine modification"/>
    <property type="evidence" value="ECO:0007669"/>
    <property type="project" value="TreeGrafter"/>
</dbReference>
<dbReference type="Gene3D" id="1.20.120.430">
    <property type="entry name" value="tRNA modification GTPase MnmE domain 2"/>
    <property type="match status" value="1"/>
</dbReference>
<feature type="binding site" evidence="7">
    <location>
        <position position="243"/>
    </location>
    <ligand>
        <name>K(+)</name>
        <dbReference type="ChEBI" id="CHEBI:29103"/>
    </ligand>
</feature>